<keyword evidence="2" id="KW-0812">Transmembrane</keyword>
<keyword evidence="3" id="KW-0732">Signal</keyword>
<proteinExistence type="predicted"/>
<feature type="transmembrane region" description="Helical" evidence="2">
    <location>
        <begin position="516"/>
        <end position="542"/>
    </location>
</feature>
<organism evidence="4 5">
    <name type="scientific">Leucocoprinus birnbaumii</name>
    <dbReference type="NCBI Taxonomy" id="56174"/>
    <lineage>
        <taxon>Eukaryota</taxon>
        <taxon>Fungi</taxon>
        <taxon>Dikarya</taxon>
        <taxon>Basidiomycota</taxon>
        <taxon>Agaricomycotina</taxon>
        <taxon>Agaricomycetes</taxon>
        <taxon>Agaricomycetidae</taxon>
        <taxon>Agaricales</taxon>
        <taxon>Agaricineae</taxon>
        <taxon>Agaricaceae</taxon>
        <taxon>Leucocoprinus</taxon>
    </lineage>
</organism>
<keyword evidence="2" id="KW-0472">Membrane</keyword>
<feature type="transmembrane region" description="Helical" evidence="2">
    <location>
        <begin position="394"/>
        <end position="410"/>
    </location>
</feature>
<feature type="region of interest" description="Disordered" evidence="1">
    <location>
        <begin position="283"/>
        <end position="327"/>
    </location>
</feature>
<dbReference type="Proteomes" id="UP001213000">
    <property type="component" value="Unassembled WGS sequence"/>
</dbReference>
<name>A0AAD5VGV3_9AGAR</name>
<evidence type="ECO:0000313" key="4">
    <source>
        <dbReference type="EMBL" id="KAJ3555738.1"/>
    </source>
</evidence>
<feature type="chain" id="PRO_5042062209" evidence="3">
    <location>
        <begin position="17"/>
        <end position="565"/>
    </location>
</feature>
<feature type="transmembrane region" description="Helical" evidence="2">
    <location>
        <begin position="250"/>
        <end position="267"/>
    </location>
</feature>
<feature type="transmembrane region" description="Helical" evidence="2">
    <location>
        <begin position="55"/>
        <end position="73"/>
    </location>
</feature>
<dbReference type="EMBL" id="JANIEX010001649">
    <property type="protein sequence ID" value="KAJ3555738.1"/>
    <property type="molecule type" value="Genomic_DNA"/>
</dbReference>
<keyword evidence="5" id="KW-1185">Reference proteome</keyword>
<evidence type="ECO:0000256" key="1">
    <source>
        <dbReference type="SAM" id="MobiDB-lite"/>
    </source>
</evidence>
<reference evidence="4" key="1">
    <citation type="submission" date="2022-07" db="EMBL/GenBank/DDBJ databases">
        <title>Genome Sequence of Leucocoprinus birnbaumii.</title>
        <authorList>
            <person name="Buettner E."/>
        </authorList>
    </citation>
    <scope>NUCLEOTIDE SEQUENCE</scope>
    <source>
        <strain evidence="4">VT141</strain>
    </source>
</reference>
<keyword evidence="2" id="KW-1133">Transmembrane helix</keyword>
<sequence>MVRGILLLTYVAAANGGPISGIIPHTGDVTADDHPVLSLFGRQLPECIQPGRYRTISQIVCSCIATIIASNWIAIRLNLPGPHDSGFQRFKRWVVIAIMAVIGPEFIAFFATRQGAAAARIKKEFNEKFNGGVDPTVSIVGSIRRWFTGTPIDEGEKGWTMTHGFFVQMGGFMMCRDGKPVQVLTFDRLLKAIEKGEVDMPHIPEEEILARSTGNSGITMLVMMLQTAWFIAQCISRWASHLPLAEFEVFMLALIAVNAYVWVFWASKPRGVIAPFRLELKSERQGASPSRNDSTPSTLESDITSIPLSPTSSRVPSRSVSHEGSDALSVTTTRYDPDFDSKTMRSMAIGKADDQHENNDISENEMPLDKNASHWVRNQVNDLASSPFESTCSLIAYTPFLLFVAFQYPFRVAWKTYKNLDSKVFPNSKESAIKFKVGRLRVPMFYADSGDDTILCLTTLFIPPLFGGIHLILWSASFYTQREQLLWRMAALYITLEPLMFIAAGGLVSCLGDTGAAFIGGIAGVSIAGYAACRGILIYICLYTLAHLPDRISQDVSWTSLVPHI</sequence>
<feature type="transmembrane region" description="Helical" evidence="2">
    <location>
        <begin position="485"/>
        <end position="504"/>
    </location>
</feature>
<gene>
    <name evidence="4" type="ORF">NP233_g12137</name>
</gene>
<comment type="caution">
    <text evidence="4">The sequence shown here is derived from an EMBL/GenBank/DDBJ whole genome shotgun (WGS) entry which is preliminary data.</text>
</comment>
<dbReference type="PANTHER" id="PTHR35043:SF7">
    <property type="entry name" value="TRANSCRIPTION FACTOR DOMAIN-CONTAINING PROTEIN"/>
    <property type="match status" value="1"/>
</dbReference>
<feature type="signal peptide" evidence="3">
    <location>
        <begin position="1"/>
        <end position="16"/>
    </location>
</feature>
<feature type="transmembrane region" description="Helical" evidence="2">
    <location>
        <begin position="218"/>
        <end position="238"/>
    </location>
</feature>
<dbReference type="PANTHER" id="PTHR35043">
    <property type="entry name" value="TRANSCRIPTION FACTOR DOMAIN-CONTAINING PROTEIN"/>
    <property type="match status" value="1"/>
</dbReference>
<feature type="compositionally biased region" description="Low complexity" evidence="1">
    <location>
        <begin position="309"/>
        <end position="319"/>
    </location>
</feature>
<protein>
    <submittedName>
        <fullName evidence="4">Uncharacterized protein</fullName>
    </submittedName>
</protein>
<feature type="compositionally biased region" description="Polar residues" evidence="1">
    <location>
        <begin position="285"/>
        <end position="308"/>
    </location>
</feature>
<dbReference type="AlphaFoldDB" id="A0AAD5VGV3"/>
<feature type="transmembrane region" description="Helical" evidence="2">
    <location>
        <begin position="93"/>
        <end position="112"/>
    </location>
</feature>
<accession>A0AAD5VGV3</accession>
<feature type="transmembrane region" description="Helical" evidence="2">
    <location>
        <begin position="452"/>
        <end position="473"/>
    </location>
</feature>
<evidence type="ECO:0000256" key="2">
    <source>
        <dbReference type="SAM" id="Phobius"/>
    </source>
</evidence>
<evidence type="ECO:0000256" key="3">
    <source>
        <dbReference type="SAM" id="SignalP"/>
    </source>
</evidence>
<evidence type="ECO:0000313" key="5">
    <source>
        <dbReference type="Proteomes" id="UP001213000"/>
    </source>
</evidence>